<dbReference type="Gene3D" id="3.40.50.1820">
    <property type="entry name" value="alpha/beta hydrolase"/>
    <property type="match status" value="1"/>
</dbReference>
<dbReference type="AlphaFoldDB" id="A0A9P9FPY2"/>
<dbReference type="InterPro" id="IPR029058">
    <property type="entry name" value="AB_hydrolase_fold"/>
</dbReference>
<dbReference type="PANTHER" id="PTHR48081:SF3">
    <property type="entry name" value="ALPHA_BETA HYDROLASE FOLD-3 DOMAIN-CONTAINING PROTEIN"/>
    <property type="match status" value="1"/>
</dbReference>
<dbReference type="PANTHER" id="PTHR48081">
    <property type="entry name" value="AB HYDROLASE SUPERFAMILY PROTEIN C4A8.06C"/>
    <property type="match status" value="1"/>
</dbReference>
<dbReference type="Proteomes" id="UP000738349">
    <property type="component" value="Unassembled WGS sequence"/>
</dbReference>
<gene>
    <name evidence="2" type="ORF">EDB81DRAFT_195955</name>
</gene>
<name>A0A9P9FPY2_9HYPO</name>
<comment type="caution">
    <text evidence="2">The sequence shown here is derived from an EMBL/GenBank/DDBJ whole genome shotgun (WGS) entry which is preliminary data.</text>
</comment>
<proteinExistence type="predicted"/>
<dbReference type="GO" id="GO:0016787">
    <property type="term" value="F:hydrolase activity"/>
    <property type="evidence" value="ECO:0007669"/>
    <property type="project" value="UniProtKB-KW"/>
</dbReference>
<keyword evidence="3" id="KW-1185">Reference proteome</keyword>
<sequence length="324" mass="35551">MLSKSTEVYANHGMPIECDIYSGSDYPKDAPVFLYFHPGGLVDWGRDCLAPWLVQSCKQRQWPLISASFRQMPQVGARGLLDDVTAAYKFAREWRTTEGRERRVIVGGASGGFLTAALVAHHCTPPPIALFSISGIATFRHPFFNSSTLLTPEPLTDAEMAPVIALPLAVGKTPVGSPTAFVLDKLLSDGSKNPDFQPLKEAPRDEAQPNRGALYDYYIYKNAWVDLLGEVDVGYDWAKDASNKARVEAWPPTVIFHGDDDPDVPLDVSQQMQKSLGEDKVKIFVAEGQSHLFELMSFVEDEGPGMGAVRDAFGYLGRIVAGVE</sequence>
<evidence type="ECO:0000313" key="3">
    <source>
        <dbReference type="Proteomes" id="UP000738349"/>
    </source>
</evidence>
<organism evidence="2 3">
    <name type="scientific">Dactylonectria macrodidyma</name>
    <dbReference type="NCBI Taxonomy" id="307937"/>
    <lineage>
        <taxon>Eukaryota</taxon>
        <taxon>Fungi</taxon>
        <taxon>Dikarya</taxon>
        <taxon>Ascomycota</taxon>
        <taxon>Pezizomycotina</taxon>
        <taxon>Sordariomycetes</taxon>
        <taxon>Hypocreomycetidae</taxon>
        <taxon>Hypocreales</taxon>
        <taxon>Nectriaceae</taxon>
        <taxon>Dactylonectria</taxon>
    </lineage>
</organism>
<dbReference type="InterPro" id="IPR050300">
    <property type="entry name" value="GDXG_lipolytic_enzyme"/>
</dbReference>
<dbReference type="OrthoDB" id="19653at2759"/>
<evidence type="ECO:0000313" key="2">
    <source>
        <dbReference type="EMBL" id="KAH7171325.1"/>
    </source>
</evidence>
<protein>
    <submittedName>
        <fullName evidence="2">Alpha/Beta hydrolase protein</fullName>
    </submittedName>
</protein>
<dbReference type="EMBL" id="JAGMUV010000002">
    <property type="protein sequence ID" value="KAH7171325.1"/>
    <property type="molecule type" value="Genomic_DNA"/>
</dbReference>
<reference evidence="2" key="1">
    <citation type="journal article" date="2021" name="Nat. Commun.">
        <title>Genetic determinants of endophytism in the Arabidopsis root mycobiome.</title>
        <authorList>
            <person name="Mesny F."/>
            <person name="Miyauchi S."/>
            <person name="Thiergart T."/>
            <person name="Pickel B."/>
            <person name="Atanasova L."/>
            <person name="Karlsson M."/>
            <person name="Huettel B."/>
            <person name="Barry K.W."/>
            <person name="Haridas S."/>
            <person name="Chen C."/>
            <person name="Bauer D."/>
            <person name="Andreopoulos W."/>
            <person name="Pangilinan J."/>
            <person name="LaButti K."/>
            <person name="Riley R."/>
            <person name="Lipzen A."/>
            <person name="Clum A."/>
            <person name="Drula E."/>
            <person name="Henrissat B."/>
            <person name="Kohler A."/>
            <person name="Grigoriev I.V."/>
            <person name="Martin F.M."/>
            <person name="Hacquard S."/>
        </authorList>
    </citation>
    <scope>NUCLEOTIDE SEQUENCE</scope>
    <source>
        <strain evidence="2">MPI-CAGE-AT-0147</strain>
    </source>
</reference>
<dbReference type="SUPFAM" id="SSF53474">
    <property type="entry name" value="alpha/beta-Hydrolases"/>
    <property type="match status" value="1"/>
</dbReference>
<keyword evidence="1 2" id="KW-0378">Hydrolase</keyword>
<accession>A0A9P9FPY2</accession>
<evidence type="ECO:0000256" key="1">
    <source>
        <dbReference type="ARBA" id="ARBA00022801"/>
    </source>
</evidence>